<organism evidence="1">
    <name type="scientific">marine sediment metagenome</name>
    <dbReference type="NCBI Taxonomy" id="412755"/>
    <lineage>
        <taxon>unclassified sequences</taxon>
        <taxon>metagenomes</taxon>
        <taxon>ecological metagenomes</taxon>
    </lineage>
</organism>
<name>A0A0F9P7K6_9ZZZZ</name>
<evidence type="ECO:0008006" key="2">
    <source>
        <dbReference type="Google" id="ProtNLM"/>
    </source>
</evidence>
<dbReference type="SUPFAM" id="SSF53335">
    <property type="entry name" value="S-adenosyl-L-methionine-dependent methyltransferases"/>
    <property type="match status" value="1"/>
</dbReference>
<comment type="caution">
    <text evidence="1">The sequence shown here is derived from an EMBL/GenBank/DDBJ whole genome shotgun (WGS) entry which is preliminary data.</text>
</comment>
<proteinExistence type="predicted"/>
<gene>
    <name evidence="1" type="ORF">LCGC14_0878440</name>
</gene>
<reference evidence="1" key="1">
    <citation type="journal article" date="2015" name="Nature">
        <title>Complex archaea that bridge the gap between prokaryotes and eukaryotes.</title>
        <authorList>
            <person name="Spang A."/>
            <person name="Saw J.H."/>
            <person name="Jorgensen S.L."/>
            <person name="Zaremba-Niedzwiedzka K."/>
            <person name="Martijn J."/>
            <person name="Lind A.E."/>
            <person name="van Eijk R."/>
            <person name="Schleper C."/>
            <person name="Guy L."/>
            <person name="Ettema T.J."/>
        </authorList>
    </citation>
    <scope>NUCLEOTIDE SEQUENCE</scope>
</reference>
<dbReference type="EMBL" id="LAZR01002749">
    <property type="protein sequence ID" value="KKN26079.1"/>
    <property type="molecule type" value="Genomic_DNA"/>
</dbReference>
<dbReference type="Gene3D" id="3.40.50.150">
    <property type="entry name" value="Vaccinia Virus protein VP39"/>
    <property type="match status" value="1"/>
</dbReference>
<dbReference type="AlphaFoldDB" id="A0A0F9P7K6"/>
<accession>A0A0F9P7K6</accession>
<evidence type="ECO:0000313" key="1">
    <source>
        <dbReference type="EMBL" id="KKN26079.1"/>
    </source>
</evidence>
<protein>
    <recommendedName>
        <fullName evidence="2">DNA (cytosine-5-)-methyltransferase</fullName>
    </recommendedName>
</protein>
<sequence>MNNLVLSIFPGIDLFGSAFEETGYTVVRGPDLLWSGDVRTFHPPADVWGGIIGGPPCKGESNLAALNGTRGATMVDEFWRIVQEAAPTWWVMEAVIRHDAPYVMALSPRWLGEKQSRRRYFHSNLDLERFIDVTLFEDPEWKHAVLAVHGGREGEVRRGMATYSWKERCELQGVPADFLADAPFTRRGKNEVLGNGVPMAMGRAVAKAVRKAAGPQDRR</sequence>
<dbReference type="InterPro" id="IPR029063">
    <property type="entry name" value="SAM-dependent_MTases_sf"/>
</dbReference>